<keyword evidence="4" id="KW-1185">Reference proteome</keyword>
<dbReference type="Gene3D" id="2.40.10.10">
    <property type="entry name" value="Trypsin-like serine proteases"/>
    <property type="match status" value="1"/>
</dbReference>
<dbReference type="OrthoDB" id="546450at2759"/>
<dbReference type="EMBL" id="CAJHUC010002385">
    <property type="protein sequence ID" value="CAD7703733.1"/>
    <property type="molecule type" value="Genomic_DNA"/>
</dbReference>
<feature type="non-terminal residue" evidence="3">
    <location>
        <position position="1"/>
    </location>
</feature>
<sequence>DSGGPLVLSQGVDGDKCDGRPENDVIVGIISLGNSCTQIDTGAAYTSISAFYPWIEEVTSRSCPGDVYPVQVETTQQKVTCASGGGTFREAQIRKIHPTIIAQIITKIAGILFFLGALGTYLSGKICFWTKKTYT</sequence>
<feature type="domain" description="Peptidase S1" evidence="2">
    <location>
        <begin position="1"/>
        <end position="55"/>
    </location>
</feature>
<dbReference type="InterPro" id="IPR001254">
    <property type="entry name" value="Trypsin_dom"/>
</dbReference>
<evidence type="ECO:0000256" key="1">
    <source>
        <dbReference type="SAM" id="Phobius"/>
    </source>
</evidence>
<dbReference type="InterPro" id="IPR009003">
    <property type="entry name" value="Peptidase_S1_PA"/>
</dbReference>
<feature type="non-terminal residue" evidence="3">
    <location>
        <position position="135"/>
    </location>
</feature>
<protein>
    <recommendedName>
        <fullName evidence="2">Peptidase S1 domain-containing protein</fullName>
    </recommendedName>
</protein>
<keyword evidence="1" id="KW-0812">Transmembrane</keyword>
<gene>
    <name evidence="3" type="ORF">OSTQU699_LOCUS9089</name>
</gene>
<name>A0A8S1J7R8_9CHLO</name>
<dbReference type="SUPFAM" id="SSF50494">
    <property type="entry name" value="Trypsin-like serine proteases"/>
    <property type="match status" value="1"/>
</dbReference>
<proteinExistence type="predicted"/>
<dbReference type="GO" id="GO:0006508">
    <property type="term" value="P:proteolysis"/>
    <property type="evidence" value="ECO:0007669"/>
    <property type="project" value="InterPro"/>
</dbReference>
<comment type="caution">
    <text evidence="3">The sequence shown here is derived from an EMBL/GenBank/DDBJ whole genome shotgun (WGS) entry which is preliminary data.</text>
</comment>
<dbReference type="Proteomes" id="UP000708148">
    <property type="component" value="Unassembled WGS sequence"/>
</dbReference>
<keyword evidence="1" id="KW-0472">Membrane</keyword>
<accession>A0A8S1J7R8</accession>
<reference evidence="3" key="1">
    <citation type="submission" date="2020-12" db="EMBL/GenBank/DDBJ databases">
        <authorList>
            <person name="Iha C."/>
        </authorList>
    </citation>
    <scope>NUCLEOTIDE SEQUENCE</scope>
</reference>
<dbReference type="Pfam" id="PF00089">
    <property type="entry name" value="Trypsin"/>
    <property type="match status" value="1"/>
</dbReference>
<evidence type="ECO:0000259" key="2">
    <source>
        <dbReference type="Pfam" id="PF00089"/>
    </source>
</evidence>
<dbReference type="AlphaFoldDB" id="A0A8S1J7R8"/>
<evidence type="ECO:0000313" key="3">
    <source>
        <dbReference type="EMBL" id="CAD7703733.1"/>
    </source>
</evidence>
<dbReference type="GO" id="GO:0004252">
    <property type="term" value="F:serine-type endopeptidase activity"/>
    <property type="evidence" value="ECO:0007669"/>
    <property type="project" value="InterPro"/>
</dbReference>
<feature type="transmembrane region" description="Helical" evidence="1">
    <location>
        <begin position="100"/>
        <end position="122"/>
    </location>
</feature>
<keyword evidence="1" id="KW-1133">Transmembrane helix</keyword>
<dbReference type="InterPro" id="IPR043504">
    <property type="entry name" value="Peptidase_S1_PA_chymotrypsin"/>
</dbReference>
<evidence type="ECO:0000313" key="4">
    <source>
        <dbReference type="Proteomes" id="UP000708148"/>
    </source>
</evidence>
<organism evidence="3 4">
    <name type="scientific">Ostreobium quekettii</name>
    <dbReference type="NCBI Taxonomy" id="121088"/>
    <lineage>
        <taxon>Eukaryota</taxon>
        <taxon>Viridiplantae</taxon>
        <taxon>Chlorophyta</taxon>
        <taxon>core chlorophytes</taxon>
        <taxon>Ulvophyceae</taxon>
        <taxon>TCBD clade</taxon>
        <taxon>Bryopsidales</taxon>
        <taxon>Ostreobineae</taxon>
        <taxon>Ostreobiaceae</taxon>
        <taxon>Ostreobium</taxon>
    </lineage>
</organism>